<sequence length="546" mass="62370">GATGFTERVLSPIEGRLALATSVLKLPKTKQKQFKKYFEIAQEFAKLKTKPTNPKTAFAERIPEKAGSIIGNFIKRKPNLIIGGSLSQAFQVPLRVRLRLPKPNDLDVYGRGRTWITNARELFTLLKKAGIPRTSLLIKGARAEITIAGKKAIEFHSIDKLIQNIREVRPLFDLSGRGITRTPNGTRMLKLSVSAKRKIVGRFTDNRLQDIVQFEALTRALKPGQIREAKARAEAKGVLRVSFSGLLPRINLKLSSLLKLIPRTTRLRIRSLLSQLRKAVGNKALRIAGSLRTILRASLRTVTRKINARIKLLRNRLKRATTKTRTIIQKRINQELRLLRELNQDQAGYLSILTIGKRKVKIKRIKKKARKIKPVKRKVPVRFKPSRKKVRLKQTKQYNHYFKQRRAIRGRVVYSYRRLRPNRKQMASIAFYNNLSPAKRRSLPGRITINGVSYPKTEIVRTRLAFVPNQLYSTNLIPRYPLIKSPTRPPSGYATLPPRKGTGYPPSRTTTRTPPPPSDKILVLPRLTFEKQVRFLQSSGKPFNVF</sequence>
<evidence type="ECO:0000256" key="1">
    <source>
        <dbReference type="SAM" id="MobiDB-lite"/>
    </source>
</evidence>
<name>A0A0F9C3T2_9ZZZZ</name>
<feature type="region of interest" description="Disordered" evidence="1">
    <location>
        <begin position="483"/>
        <end position="521"/>
    </location>
</feature>
<gene>
    <name evidence="2" type="ORF">LCGC14_2370730</name>
</gene>
<dbReference type="AlphaFoldDB" id="A0A0F9C3T2"/>
<feature type="non-terminal residue" evidence="2">
    <location>
        <position position="1"/>
    </location>
</feature>
<feature type="non-terminal residue" evidence="2">
    <location>
        <position position="546"/>
    </location>
</feature>
<proteinExistence type="predicted"/>
<dbReference type="EMBL" id="LAZR01034941">
    <property type="protein sequence ID" value="KKL28879.1"/>
    <property type="molecule type" value="Genomic_DNA"/>
</dbReference>
<reference evidence="2" key="1">
    <citation type="journal article" date="2015" name="Nature">
        <title>Complex archaea that bridge the gap between prokaryotes and eukaryotes.</title>
        <authorList>
            <person name="Spang A."/>
            <person name="Saw J.H."/>
            <person name="Jorgensen S.L."/>
            <person name="Zaremba-Niedzwiedzka K."/>
            <person name="Martijn J."/>
            <person name="Lind A.E."/>
            <person name="van Eijk R."/>
            <person name="Schleper C."/>
            <person name="Guy L."/>
            <person name="Ettema T.J."/>
        </authorList>
    </citation>
    <scope>NUCLEOTIDE SEQUENCE</scope>
</reference>
<protein>
    <submittedName>
        <fullName evidence="2">Uncharacterized protein</fullName>
    </submittedName>
</protein>
<evidence type="ECO:0000313" key="2">
    <source>
        <dbReference type="EMBL" id="KKL28879.1"/>
    </source>
</evidence>
<organism evidence="2">
    <name type="scientific">marine sediment metagenome</name>
    <dbReference type="NCBI Taxonomy" id="412755"/>
    <lineage>
        <taxon>unclassified sequences</taxon>
        <taxon>metagenomes</taxon>
        <taxon>ecological metagenomes</taxon>
    </lineage>
</organism>
<accession>A0A0F9C3T2</accession>
<comment type="caution">
    <text evidence="2">The sequence shown here is derived from an EMBL/GenBank/DDBJ whole genome shotgun (WGS) entry which is preliminary data.</text>
</comment>